<dbReference type="GO" id="GO:0045944">
    <property type="term" value="P:positive regulation of transcription by RNA polymerase II"/>
    <property type="evidence" value="ECO:0007669"/>
    <property type="project" value="TreeGrafter"/>
</dbReference>
<evidence type="ECO:0000313" key="9">
    <source>
        <dbReference type="Proteomes" id="UP000499080"/>
    </source>
</evidence>
<reference evidence="8 9" key="1">
    <citation type="journal article" date="2019" name="Sci. Rep.">
        <title>Orb-weaving spider Araneus ventricosus genome elucidates the spidroin gene catalogue.</title>
        <authorList>
            <person name="Kono N."/>
            <person name="Nakamura H."/>
            <person name="Ohtoshi R."/>
            <person name="Moran D.A.P."/>
            <person name="Shinohara A."/>
            <person name="Yoshida Y."/>
            <person name="Fujiwara M."/>
            <person name="Mori M."/>
            <person name="Tomita M."/>
            <person name="Arakawa K."/>
        </authorList>
    </citation>
    <scope>NUCLEOTIDE SEQUENCE [LARGE SCALE GENOMIC DNA]</scope>
</reference>
<organism evidence="8 9">
    <name type="scientific">Araneus ventricosus</name>
    <name type="common">Orbweaver spider</name>
    <name type="synonym">Epeira ventricosa</name>
    <dbReference type="NCBI Taxonomy" id="182803"/>
    <lineage>
        <taxon>Eukaryota</taxon>
        <taxon>Metazoa</taxon>
        <taxon>Ecdysozoa</taxon>
        <taxon>Arthropoda</taxon>
        <taxon>Chelicerata</taxon>
        <taxon>Arachnida</taxon>
        <taxon>Araneae</taxon>
        <taxon>Araneomorphae</taxon>
        <taxon>Entelegynae</taxon>
        <taxon>Araneoidea</taxon>
        <taxon>Araneidae</taxon>
        <taxon>Araneus</taxon>
    </lineage>
</organism>
<evidence type="ECO:0000313" key="8">
    <source>
        <dbReference type="EMBL" id="GBO25832.1"/>
    </source>
</evidence>
<evidence type="ECO:0000256" key="3">
    <source>
        <dbReference type="ARBA" id="ARBA00019618"/>
    </source>
</evidence>
<dbReference type="AlphaFoldDB" id="A0A4Y2VMI6"/>
<evidence type="ECO:0000256" key="7">
    <source>
        <dbReference type="ARBA" id="ARBA00023242"/>
    </source>
</evidence>
<dbReference type="GO" id="GO:0016592">
    <property type="term" value="C:mediator complex"/>
    <property type="evidence" value="ECO:0007669"/>
    <property type="project" value="TreeGrafter"/>
</dbReference>
<sequence length="267" mass="29975">MTHAFDNTNGASLEDCHTNFFALADLNGIKWRRLCVDSVFIDPLEDPVLKSYSKCLSAGILTVWRKVLVQRAGIHQTIQESNSLSCFKELWIFWYGEGPDFSGLVESSLTEAEQGSWESGLSYECRTLLFKALHNLIERIKTTVDGVEALTVPHKNNNSKHRCQHTKSCALCSETDRAFCLLSSFPEVKPSMWYNTVKHCKNCGLQFKTKGEESSVKALCCFMTMHVPILLVSLKTLLNNSVGSSLITHHITPPCTFRLPLVLELEA</sequence>
<dbReference type="EMBL" id="BGPR01048819">
    <property type="protein sequence ID" value="GBO25832.1"/>
    <property type="molecule type" value="Genomic_DNA"/>
</dbReference>
<evidence type="ECO:0000256" key="2">
    <source>
        <dbReference type="ARBA" id="ARBA00009354"/>
    </source>
</evidence>
<evidence type="ECO:0000256" key="4">
    <source>
        <dbReference type="ARBA" id="ARBA00022491"/>
    </source>
</evidence>
<keyword evidence="9" id="KW-1185">Reference proteome</keyword>
<keyword evidence="7" id="KW-0539">Nucleus</keyword>
<evidence type="ECO:0000256" key="5">
    <source>
        <dbReference type="ARBA" id="ARBA00023015"/>
    </source>
</evidence>
<comment type="similarity">
    <text evidence="2">Belongs to the Mediator complex subunit 13 family.</text>
</comment>
<comment type="caution">
    <text evidence="8">The sequence shown here is derived from an EMBL/GenBank/DDBJ whole genome shotgun (WGS) entry which is preliminary data.</text>
</comment>
<evidence type="ECO:0000256" key="6">
    <source>
        <dbReference type="ARBA" id="ARBA00023163"/>
    </source>
</evidence>
<keyword evidence="4" id="KW-0678">Repressor</keyword>
<proteinExistence type="inferred from homology"/>
<name>A0A4Y2VMI6_ARAVE</name>
<dbReference type="PANTHER" id="PTHR48249">
    <property type="entry name" value="MEDIATOR OF RNA POLYMERASE II TRANSCRIPTION SUBUNIT 13"/>
    <property type="match status" value="1"/>
</dbReference>
<comment type="subcellular location">
    <subcellularLocation>
        <location evidence="1">Nucleus</location>
    </subcellularLocation>
</comment>
<dbReference type="Proteomes" id="UP000499080">
    <property type="component" value="Unassembled WGS sequence"/>
</dbReference>
<dbReference type="OrthoDB" id="6433013at2759"/>
<keyword evidence="5" id="KW-0805">Transcription regulation</keyword>
<evidence type="ECO:0000256" key="1">
    <source>
        <dbReference type="ARBA" id="ARBA00004123"/>
    </source>
</evidence>
<dbReference type="GO" id="GO:0003713">
    <property type="term" value="F:transcription coactivator activity"/>
    <property type="evidence" value="ECO:0007669"/>
    <property type="project" value="TreeGrafter"/>
</dbReference>
<accession>A0A4Y2VMI6</accession>
<keyword evidence="6" id="KW-0804">Transcription</keyword>
<gene>
    <name evidence="8" type="primary">skd_2</name>
    <name evidence="8" type="ORF">AVEN_240037_1</name>
</gene>
<protein>
    <recommendedName>
        <fullName evidence="3">Mediator of RNA polymerase II transcription subunit 13</fullName>
    </recommendedName>
</protein>
<dbReference type="PANTHER" id="PTHR48249:SF3">
    <property type="entry name" value="MEDIATOR OF RNA POLYMERASE II TRANSCRIPTION SUBUNIT 13"/>
    <property type="match status" value="1"/>
</dbReference>
<dbReference type="InterPro" id="IPR051139">
    <property type="entry name" value="Mediator_complx_sub13"/>
</dbReference>